<dbReference type="CDD" id="cd20266">
    <property type="entry name" value="Complex1_LYR_NDUFA6_LYRM6"/>
    <property type="match status" value="1"/>
</dbReference>
<comment type="similarity">
    <text evidence="2">Belongs to the complex I LYR family.</text>
</comment>
<evidence type="ECO:0000256" key="5">
    <source>
        <dbReference type="ARBA" id="ARBA00022792"/>
    </source>
</evidence>
<dbReference type="InterPro" id="IPR045299">
    <property type="entry name" value="Complex1_LYR_NDUFA6_LYRM6"/>
</dbReference>
<comment type="subcellular location">
    <subcellularLocation>
        <location evidence="1">Mitochondrion inner membrane</location>
        <topology evidence="1">Peripheral membrane protein</topology>
        <orientation evidence="1">Matrix side</orientation>
    </subcellularLocation>
</comment>
<keyword evidence="7" id="KW-0496">Mitochondrion</keyword>
<evidence type="ECO:0000256" key="4">
    <source>
        <dbReference type="ARBA" id="ARBA00022660"/>
    </source>
</evidence>
<evidence type="ECO:0000256" key="6">
    <source>
        <dbReference type="ARBA" id="ARBA00022982"/>
    </source>
</evidence>
<evidence type="ECO:0000313" key="9">
    <source>
        <dbReference type="EMBL" id="KAL1515674.1"/>
    </source>
</evidence>
<evidence type="ECO:0000256" key="2">
    <source>
        <dbReference type="ARBA" id="ARBA00009508"/>
    </source>
</evidence>
<dbReference type="PANTHER" id="PTHR12964:SF0">
    <property type="entry name" value="NADH DEHYDROGENASE [UBIQUINONE] 1 ALPHA SUBCOMPLEX SUBUNIT 6"/>
    <property type="match status" value="1"/>
</dbReference>
<reference evidence="9 10" key="1">
    <citation type="journal article" date="2024" name="Science">
        <title>Giant polyketide synthase enzymes in the biosynthesis of giant marine polyether toxins.</title>
        <authorList>
            <person name="Fallon T.R."/>
            <person name="Shende V.V."/>
            <person name="Wierzbicki I.H."/>
            <person name="Pendleton A.L."/>
            <person name="Watervoot N.F."/>
            <person name="Auber R.P."/>
            <person name="Gonzalez D.J."/>
            <person name="Wisecaver J.H."/>
            <person name="Moore B.S."/>
        </authorList>
    </citation>
    <scope>NUCLEOTIDE SEQUENCE [LARGE SCALE GENOMIC DNA]</scope>
    <source>
        <strain evidence="9 10">12B1</strain>
    </source>
</reference>
<dbReference type="Proteomes" id="UP001515480">
    <property type="component" value="Unassembled WGS sequence"/>
</dbReference>
<evidence type="ECO:0000256" key="7">
    <source>
        <dbReference type="ARBA" id="ARBA00023128"/>
    </source>
</evidence>
<organism evidence="9 10">
    <name type="scientific">Prymnesium parvum</name>
    <name type="common">Toxic golden alga</name>
    <dbReference type="NCBI Taxonomy" id="97485"/>
    <lineage>
        <taxon>Eukaryota</taxon>
        <taxon>Haptista</taxon>
        <taxon>Haptophyta</taxon>
        <taxon>Prymnesiophyceae</taxon>
        <taxon>Prymnesiales</taxon>
        <taxon>Prymnesiaceae</taxon>
        <taxon>Prymnesium</taxon>
    </lineage>
</organism>
<evidence type="ECO:0000313" key="10">
    <source>
        <dbReference type="Proteomes" id="UP001515480"/>
    </source>
</evidence>
<keyword evidence="3" id="KW-0813">Transport</keyword>
<evidence type="ECO:0008006" key="11">
    <source>
        <dbReference type="Google" id="ProtNLM"/>
    </source>
</evidence>
<sequence>MAGSSTGALALRNVAQKSIPFSSSMVETKQRVLSLHRDFLRCVPWIKRSYKVPMSEEKMRTLLTAAFKEKAAENDIHQINRLVVKGRMELEETMMMWKGDSHVISWLEEADAKRTAAMKSKKNEFLDKFFNGL</sequence>
<keyword evidence="10" id="KW-1185">Reference proteome</keyword>
<dbReference type="GO" id="GO:0045271">
    <property type="term" value="C:respiratory chain complex I"/>
    <property type="evidence" value="ECO:0007669"/>
    <property type="project" value="InterPro"/>
</dbReference>
<dbReference type="EMBL" id="JBGBPQ010000011">
    <property type="protein sequence ID" value="KAL1515674.1"/>
    <property type="molecule type" value="Genomic_DNA"/>
</dbReference>
<proteinExistence type="inferred from homology"/>
<dbReference type="InterPro" id="IPR016488">
    <property type="entry name" value="NADH_Ub_cplx-1_asu_su-6"/>
</dbReference>
<evidence type="ECO:0000256" key="3">
    <source>
        <dbReference type="ARBA" id="ARBA00022448"/>
    </source>
</evidence>
<dbReference type="PANTHER" id="PTHR12964">
    <property type="entry name" value="NADH-UBIQUINONE OXIDOREDUCTASE B14 SUBUNIT"/>
    <property type="match status" value="1"/>
</dbReference>
<name>A0AB34J8R1_PRYPA</name>
<accession>A0AB34J8R1</accession>
<keyword evidence="6" id="KW-0249">Electron transport</keyword>
<dbReference type="GO" id="GO:0005743">
    <property type="term" value="C:mitochondrial inner membrane"/>
    <property type="evidence" value="ECO:0007669"/>
    <property type="project" value="UniProtKB-SubCell"/>
</dbReference>
<protein>
    <recommendedName>
        <fullName evidence="11">NADH dehydrogenase [ubiquinone] 1 alpha subcomplex subunit 6</fullName>
    </recommendedName>
</protein>
<evidence type="ECO:0000256" key="1">
    <source>
        <dbReference type="ARBA" id="ARBA00004443"/>
    </source>
</evidence>
<dbReference type="AlphaFoldDB" id="A0AB34J8R1"/>
<keyword evidence="4" id="KW-0679">Respiratory chain</keyword>
<evidence type="ECO:0000256" key="8">
    <source>
        <dbReference type="ARBA" id="ARBA00023136"/>
    </source>
</evidence>
<comment type="caution">
    <text evidence="9">The sequence shown here is derived from an EMBL/GenBank/DDBJ whole genome shotgun (WGS) entry which is preliminary data.</text>
</comment>
<keyword evidence="5" id="KW-0999">Mitochondrion inner membrane</keyword>
<gene>
    <name evidence="9" type="ORF">AB1Y20_002291</name>
</gene>
<keyword evidence="8" id="KW-0472">Membrane</keyword>
<dbReference type="GO" id="GO:0006979">
    <property type="term" value="P:response to oxidative stress"/>
    <property type="evidence" value="ECO:0007669"/>
    <property type="project" value="TreeGrafter"/>
</dbReference>